<dbReference type="KEGG" id="mym:A176_002625"/>
<dbReference type="STRING" id="1297742.A176_002625"/>
<proteinExistence type="predicted"/>
<keyword evidence="2" id="KW-1185">Reference proteome</keyword>
<protein>
    <submittedName>
        <fullName evidence="1">Sensor protein of zinc sigma-54-dependent two-component system</fullName>
    </submittedName>
</protein>
<evidence type="ECO:0000313" key="1">
    <source>
        <dbReference type="EMBL" id="AKQ65713.1"/>
    </source>
</evidence>
<reference evidence="1 2" key="1">
    <citation type="journal article" date="2016" name="PLoS ONE">
        <title>Complete Genome Sequence and Comparative Genomics of a Novel Myxobacterium Myxococcus hansupus.</title>
        <authorList>
            <person name="Sharma G."/>
            <person name="Narwani T."/>
            <person name="Subramanian S."/>
        </authorList>
    </citation>
    <scope>NUCLEOTIDE SEQUENCE [LARGE SCALE GENOMIC DNA]</scope>
    <source>
        <strain evidence="2">mixupus</strain>
    </source>
</reference>
<name>A0A0H4WVR5_9BACT</name>
<gene>
    <name evidence="1" type="ORF">A176_002625</name>
</gene>
<accession>A0A0H4WVR5</accession>
<sequence>MRYALIPILLLCAALTTVGVGVFTLLERNREDQARQFAVERQAQLDEATRGVAETLEDVAEDLRFAGELMSQPGTVAEHRRELRALLEAVGQYKVIIAYDARARSGCACWTGAWASRWRARPCWRR</sequence>
<dbReference type="Proteomes" id="UP000009026">
    <property type="component" value="Chromosome"/>
</dbReference>
<dbReference type="PATRIC" id="fig|1297742.4.peg.2651"/>
<organism evidence="1 2">
    <name type="scientific">Pseudomyxococcus hansupus</name>
    <dbReference type="NCBI Taxonomy" id="1297742"/>
    <lineage>
        <taxon>Bacteria</taxon>
        <taxon>Pseudomonadati</taxon>
        <taxon>Myxococcota</taxon>
        <taxon>Myxococcia</taxon>
        <taxon>Myxococcales</taxon>
        <taxon>Cystobacterineae</taxon>
        <taxon>Myxococcaceae</taxon>
        <taxon>Pseudomyxococcus</taxon>
    </lineage>
</organism>
<evidence type="ECO:0000313" key="2">
    <source>
        <dbReference type="Proteomes" id="UP000009026"/>
    </source>
</evidence>
<dbReference type="EMBL" id="CP012109">
    <property type="protein sequence ID" value="AKQ65713.1"/>
    <property type="molecule type" value="Genomic_DNA"/>
</dbReference>
<dbReference type="AlphaFoldDB" id="A0A0H4WVR5"/>